<dbReference type="PANTHER" id="PTHR43685">
    <property type="entry name" value="GLYCOSYLTRANSFERASE"/>
    <property type="match status" value="1"/>
</dbReference>
<reference evidence="3" key="1">
    <citation type="submission" date="2018-11" db="EMBL/GenBank/DDBJ databases">
        <title>Comparative genomics of Parolsenella catena and Libanicoccus massiliensis: Reclassification of Libanicoccus massiliensis as Parolsenella massiliensis comb. nov.</title>
        <authorList>
            <person name="Sakamoto M."/>
            <person name="Ikeyama N."/>
            <person name="Murakami T."/>
            <person name="Mori H."/>
            <person name="Yuki M."/>
            <person name="Ohkuma M."/>
        </authorList>
    </citation>
    <scope>NUCLEOTIDE SEQUENCE [LARGE SCALE GENOMIC DNA]</scope>
    <source>
        <strain evidence="3">JCM 31932</strain>
    </source>
</reference>
<dbReference type="InterPro" id="IPR001173">
    <property type="entry name" value="Glyco_trans_2-like"/>
</dbReference>
<accession>A0A3G9KA84</accession>
<evidence type="ECO:0000313" key="3">
    <source>
        <dbReference type="Proteomes" id="UP000273154"/>
    </source>
</evidence>
<dbReference type="RefSeq" id="WP_232619859.1">
    <property type="nucleotide sequence ID" value="NZ_AP019367.1"/>
</dbReference>
<feature type="domain" description="Glycosyltransferase 2-like" evidence="1">
    <location>
        <begin position="12"/>
        <end position="184"/>
    </location>
</feature>
<keyword evidence="3" id="KW-1185">Reference proteome</keyword>
<protein>
    <recommendedName>
        <fullName evidence="1">Glycosyltransferase 2-like domain-containing protein</fullName>
    </recommendedName>
</protein>
<name>A0A3G9KA84_9ACTN</name>
<organism evidence="2 3">
    <name type="scientific">Parolsenella catena</name>
    <dbReference type="NCBI Taxonomy" id="2003188"/>
    <lineage>
        <taxon>Bacteria</taxon>
        <taxon>Bacillati</taxon>
        <taxon>Actinomycetota</taxon>
        <taxon>Coriobacteriia</taxon>
        <taxon>Coriobacteriales</taxon>
        <taxon>Atopobiaceae</taxon>
        <taxon>Parolsenella</taxon>
    </lineage>
</organism>
<dbReference type="InterPro" id="IPR050834">
    <property type="entry name" value="Glycosyltransf_2"/>
</dbReference>
<dbReference type="Gene3D" id="3.90.550.10">
    <property type="entry name" value="Spore Coat Polysaccharide Biosynthesis Protein SpsA, Chain A"/>
    <property type="match status" value="1"/>
</dbReference>
<dbReference type="InterPro" id="IPR029044">
    <property type="entry name" value="Nucleotide-diphossugar_trans"/>
</dbReference>
<dbReference type="Proteomes" id="UP000273154">
    <property type="component" value="Chromosome"/>
</dbReference>
<dbReference type="CDD" id="cd00761">
    <property type="entry name" value="Glyco_tranf_GTA_type"/>
    <property type="match status" value="1"/>
</dbReference>
<evidence type="ECO:0000313" key="2">
    <source>
        <dbReference type="EMBL" id="BBH49645.1"/>
    </source>
</evidence>
<dbReference type="KEGG" id="pcat:Pcatena_02320"/>
<dbReference type="EMBL" id="AP019367">
    <property type="protein sequence ID" value="BBH49645.1"/>
    <property type="molecule type" value="Genomic_DNA"/>
</dbReference>
<dbReference type="GeneID" id="88848381"/>
<sequence length="359" mass="41792">MAHMEKRVPKVSVIIPAYNVDRFIGRAIESLQNQTMRNFELIVVDDGSTDRTGQVADRMAERDIRIDVIHTENQGAAAARNVALDRARGEFVHFVDGDDWVEPTMLADLVEIAEADDLDLVIAGFYIETYYGSADQHTTELKSQPTCRYASQQEFRSGAWRLFDTNLLYTPWNKLFRRSYLERIHARFKPTFWDDFPFVLDVIRDIERVAVTERAYYHFIRLRAESETARWRPNMYEKREEEHGWMLDLYEHWGLSGDPASVEMVQRRYAERLVGCIENVCNPSCKLTDAEKREQVEQMIGSERAQLAVSIAQPRSRMMKLMLMPVRRRDAGLALAEGRFISFVKRHNTKLFATLKANR</sequence>
<dbReference type="Pfam" id="PF00535">
    <property type="entry name" value="Glycos_transf_2"/>
    <property type="match status" value="1"/>
</dbReference>
<dbReference type="AlphaFoldDB" id="A0A3G9KA84"/>
<evidence type="ECO:0000259" key="1">
    <source>
        <dbReference type="Pfam" id="PF00535"/>
    </source>
</evidence>
<dbReference type="PANTHER" id="PTHR43685:SF11">
    <property type="entry name" value="GLYCOSYLTRANSFERASE TAGX-RELATED"/>
    <property type="match status" value="1"/>
</dbReference>
<proteinExistence type="predicted"/>
<gene>
    <name evidence="2" type="ORF">Pcatena_02320</name>
</gene>
<dbReference type="SUPFAM" id="SSF53448">
    <property type="entry name" value="Nucleotide-diphospho-sugar transferases"/>
    <property type="match status" value="1"/>
</dbReference>